<feature type="binding site" evidence="9">
    <location>
        <position position="215"/>
    </location>
    <ligand>
        <name>UTP</name>
        <dbReference type="ChEBI" id="CHEBI:46398"/>
    </ligand>
</feature>
<evidence type="ECO:0000313" key="10">
    <source>
        <dbReference type="EMBL" id="KAG7446245.1"/>
    </source>
</evidence>
<comment type="similarity">
    <text evidence="2 7">Belongs to the UDPGP type 1 family.</text>
</comment>
<reference evidence="10" key="1">
    <citation type="submission" date="2020-11" db="EMBL/GenBank/DDBJ databases">
        <title>Adaptations for nitrogen fixation in a non-lichenized fungal sporocarp promotes dispersal by wood-feeding termites.</title>
        <authorList>
            <consortium name="DOE Joint Genome Institute"/>
            <person name="Koch R.A."/>
            <person name="Yoon G."/>
            <person name="Arayal U."/>
            <person name="Lail K."/>
            <person name="Amirebrahimi M."/>
            <person name="Labutti K."/>
            <person name="Lipzen A."/>
            <person name="Riley R."/>
            <person name="Barry K."/>
            <person name="Henrissat B."/>
            <person name="Grigoriev I.V."/>
            <person name="Herr J.R."/>
            <person name="Aime M.C."/>
        </authorList>
    </citation>
    <scope>NUCLEOTIDE SEQUENCE</scope>
    <source>
        <strain evidence="10">MCA 3950</strain>
    </source>
</reference>
<evidence type="ECO:0000256" key="8">
    <source>
        <dbReference type="PIRSR" id="PIRSR000806-1"/>
    </source>
</evidence>
<sequence length="485" mass="54866">MSGELRRLVDTIPDHSRKKEFDSEMGSFLQLFSRYQQERNKCPELNWDLIRVPDVVQLDCLNPSVNFTVLNQLAILKVNGGLGTSMGMTGAKSALTVKDDLTFLDLTIMQVKHLNETHHVDVPLVFMTSFNTEDDTLRIVRNYANQNVRITTFNQSRYPRIIQDTLLPSPRRADDDKKNWYPPGHGDLYNALLHSGVLDQLLEDGKEYLFVSNSDNLGATVDTRIMQYMIDEQIEFLMEVTGKTKADLQGGTLVDLNGSLCLLELGQVPPQHIEDFQSVRKFGIVNTNNLWINLRALKRIMDKGRMDLDIIVTPNATSDGQSVIQLETAAGAAIKYFENAHAVNVPRSRFLPVKNCSDLLLIKSGIYNIQNGQLVLDSNRMFNATPVIKLGEHFKNIHEFQRRFKQIPNIVDLDHLTVAGDVYFGRSVTLRGTVIVVAKDGQKIDVPDGTILENRLVSGNLLSIKSTEIKCYRRLGIHYHRRFGL</sequence>
<keyword evidence="11" id="KW-1185">Reference proteome</keyword>
<dbReference type="FunFam" id="3.90.550.10:FF:000002">
    <property type="entry name" value="UTP--glucose-1-phosphate uridylyltransferase"/>
    <property type="match status" value="1"/>
</dbReference>
<feature type="binding site" evidence="9">
    <location>
        <position position="92"/>
    </location>
    <ligand>
        <name>UTP</name>
        <dbReference type="ChEBI" id="CHEBI:46398"/>
    </ligand>
</feature>
<evidence type="ECO:0000256" key="7">
    <source>
        <dbReference type="PIRNR" id="PIRNR000806"/>
    </source>
</evidence>
<feature type="binding site" evidence="9">
    <location>
        <position position="184"/>
    </location>
    <ligand>
        <name>UTP</name>
        <dbReference type="ChEBI" id="CHEBI:46398"/>
    </ligand>
</feature>
<dbReference type="EC" id="2.7.7.9" evidence="3 7"/>
<dbReference type="AlphaFoldDB" id="A0A9P7VT77"/>
<feature type="binding site" evidence="9">
    <location>
        <position position="155"/>
    </location>
    <ligand>
        <name>UTP</name>
        <dbReference type="ChEBI" id="CHEBI:46398"/>
    </ligand>
</feature>
<dbReference type="GO" id="GO:0003983">
    <property type="term" value="F:UTP:glucose-1-phosphate uridylyltransferase activity"/>
    <property type="evidence" value="ECO:0007669"/>
    <property type="project" value="UniProtKB-EC"/>
</dbReference>
<dbReference type="EMBL" id="MU250534">
    <property type="protein sequence ID" value="KAG7446245.1"/>
    <property type="molecule type" value="Genomic_DNA"/>
</dbReference>
<dbReference type="RefSeq" id="XP_043039745.1">
    <property type="nucleotide sequence ID" value="XM_043184170.1"/>
</dbReference>
<dbReference type="Proteomes" id="UP000812287">
    <property type="component" value="Unassembled WGS sequence"/>
</dbReference>
<evidence type="ECO:0000256" key="1">
    <source>
        <dbReference type="ARBA" id="ARBA00003449"/>
    </source>
</evidence>
<dbReference type="InterPro" id="IPR002618">
    <property type="entry name" value="UDPGP_fam"/>
</dbReference>
<gene>
    <name evidence="10" type="ORF">BT62DRAFT_919597</name>
</gene>
<dbReference type="PIRSF" id="PIRSF000806">
    <property type="entry name" value="UDPGP"/>
    <property type="match status" value="1"/>
</dbReference>
<evidence type="ECO:0000256" key="5">
    <source>
        <dbReference type="ARBA" id="ARBA00022695"/>
    </source>
</evidence>
<accession>A0A9P7VT77</accession>
<evidence type="ECO:0000256" key="6">
    <source>
        <dbReference type="ARBA" id="ARBA00048128"/>
    </source>
</evidence>
<evidence type="ECO:0000313" key="11">
    <source>
        <dbReference type="Proteomes" id="UP000812287"/>
    </source>
</evidence>
<dbReference type="FunFam" id="2.160.10.10:FF:000001">
    <property type="entry name" value="UTP--glucose-1-phosphate uridylyltransferase"/>
    <property type="match status" value="1"/>
</dbReference>
<dbReference type="PANTHER" id="PTHR43511">
    <property type="match status" value="1"/>
</dbReference>
<protein>
    <recommendedName>
        <fullName evidence="3 7">UTP--glucose-1-phosphate uridylyltransferase</fullName>
        <ecNumber evidence="3 7">2.7.7.9</ecNumber>
    </recommendedName>
</protein>
<feature type="binding site" evidence="9">
    <location>
        <position position="354"/>
    </location>
    <ligand>
        <name>UTP</name>
        <dbReference type="ChEBI" id="CHEBI:46398"/>
    </ligand>
</feature>
<name>A0A9P7VT77_9AGAR</name>
<dbReference type="InterPro" id="IPR029044">
    <property type="entry name" value="Nucleotide-diphossugar_trans"/>
</dbReference>
<evidence type="ECO:0000256" key="2">
    <source>
        <dbReference type="ARBA" id="ARBA00010401"/>
    </source>
</evidence>
<dbReference type="SUPFAM" id="SSF53448">
    <property type="entry name" value="Nucleotide-diphospho-sugar transferases"/>
    <property type="match status" value="1"/>
</dbReference>
<dbReference type="CDD" id="cd00897">
    <property type="entry name" value="UGPase_euk"/>
    <property type="match status" value="1"/>
</dbReference>
<organism evidence="10 11">
    <name type="scientific">Guyanagaster necrorhizus</name>
    <dbReference type="NCBI Taxonomy" id="856835"/>
    <lineage>
        <taxon>Eukaryota</taxon>
        <taxon>Fungi</taxon>
        <taxon>Dikarya</taxon>
        <taxon>Basidiomycota</taxon>
        <taxon>Agaricomycotina</taxon>
        <taxon>Agaricomycetes</taxon>
        <taxon>Agaricomycetidae</taxon>
        <taxon>Agaricales</taxon>
        <taxon>Marasmiineae</taxon>
        <taxon>Physalacriaceae</taxon>
        <taxon>Guyanagaster</taxon>
    </lineage>
</organism>
<keyword evidence="5 7" id="KW-0548">Nucleotidyltransferase</keyword>
<dbReference type="GeneID" id="66106467"/>
<comment type="function">
    <text evidence="1">Plays a central role as a glucosyl donor in cellular metabolic pathways.</text>
</comment>
<proteinExistence type="inferred from homology"/>
<evidence type="ECO:0000256" key="4">
    <source>
        <dbReference type="ARBA" id="ARBA00022679"/>
    </source>
</evidence>
<feature type="binding site" evidence="8">
    <location>
        <position position="185"/>
    </location>
    <ligand>
        <name>substrate</name>
    </ligand>
</feature>
<dbReference type="GO" id="GO:0006011">
    <property type="term" value="P:UDP-alpha-D-glucose metabolic process"/>
    <property type="evidence" value="ECO:0007669"/>
    <property type="project" value="UniProtKB-UniRule"/>
</dbReference>
<dbReference type="OrthoDB" id="932129at2759"/>
<dbReference type="InterPro" id="IPR016267">
    <property type="entry name" value="UDPGP_trans"/>
</dbReference>
<evidence type="ECO:0000256" key="3">
    <source>
        <dbReference type="ARBA" id="ARBA00012415"/>
    </source>
</evidence>
<dbReference type="Gene3D" id="2.160.10.10">
    <property type="entry name" value="Hexapeptide repeat proteins"/>
    <property type="match status" value="1"/>
</dbReference>
<dbReference type="Pfam" id="PF01704">
    <property type="entry name" value="UDPGP"/>
    <property type="match status" value="1"/>
</dbReference>
<dbReference type="Gene3D" id="3.90.550.10">
    <property type="entry name" value="Spore Coat Polysaccharide Biosynthesis Protein SpsA, Chain A"/>
    <property type="match status" value="1"/>
</dbReference>
<comment type="catalytic activity">
    <reaction evidence="6 7">
        <text>alpha-D-glucose 1-phosphate + UTP + H(+) = UDP-alpha-D-glucose + diphosphate</text>
        <dbReference type="Rhea" id="RHEA:19889"/>
        <dbReference type="ChEBI" id="CHEBI:15378"/>
        <dbReference type="ChEBI" id="CHEBI:33019"/>
        <dbReference type="ChEBI" id="CHEBI:46398"/>
        <dbReference type="ChEBI" id="CHEBI:58601"/>
        <dbReference type="ChEBI" id="CHEBI:58885"/>
        <dbReference type="EC" id="2.7.7.9"/>
    </reaction>
</comment>
<evidence type="ECO:0000256" key="9">
    <source>
        <dbReference type="PIRSR" id="PIRSR000806-2"/>
    </source>
</evidence>
<comment type="caution">
    <text evidence="10">The sequence shown here is derived from an EMBL/GenBank/DDBJ whole genome shotgun (WGS) entry which is preliminary data.</text>
</comment>
<keyword evidence="4 7" id="KW-0808">Transferase</keyword>